<sequence length="186" mass="20257">MRYHRRLSRYAPCLRCRHPRRHPRTPPLPLRPPPPPLACPPLPHHPNPPPTSNSSPATPTFGTFAPTSTANSESPASGIDPSTPIAEASSGPWSRQRAASRDLERVFERMLARKYGMHTRPADMLVPVLARVFCGGNGKGREAAGRVEKPASMHLKLAPVGIEGRQGVTVVGEPETPTREGGEREH</sequence>
<feature type="compositionally biased region" description="Low complexity" evidence="1">
    <location>
        <begin position="52"/>
        <end position="70"/>
    </location>
</feature>
<protein>
    <submittedName>
        <fullName evidence="2">Methyltransf-25 domain-containing protein</fullName>
    </submittedName>
</protein>
<dbReference type="Proteomes" id="UP000623467">
    <property type="component" value="Unassembled WGS sequence"/>
</dbReference>
<comment type="caution">
    <text evidence="2">The sequence shown here is derived from an EMBL/GenBank/DDBJ whole genome shotgun (WGS) entry which is preliminary data.</text>
</comment>
<evidence type="ECO:0000256" key="1">
    <source>
        <dbReference type="SAM" id="MobiDB-lite"/>
    </source>
</evidence>
<name>A0A8H7D136_9AGAR</name>
<feature type="compositionally biased region" description="Pro residues" evidence="1">
    <location>
        <begin position="25"/>
        <end position="51"/>
    </location>
</feature>
<feature type="region of interest" description="Disordered" evidence="1">
    <location>
        <begin position="17"/>
        <end position="100"/>
    </location>
</feature>
<reference evidence="2" key="1">
    <citation type="submission" date="2020-05" db="EMBL/GenBank/DDBJ databases">
        <title>Mycena genomes resolve the evolution of fungal bioluminescence.</title>
        <authorList>
            <person name="Tsai I.J."/>
        </authorList>
    </citation>
    <scope>NUCLEOTIDE SEQUENCE</scope>
    <source>
        <strain evidence="2">160909Yilan</strain>
    </source>
</reference>
<dbReference type="EMBL" id="JACAZH010000011">
    <property type="protein sequence ID" value="KAF7354838.1"/>
    <property type="molecule type" value="Genomic_DNA"/>
</dbReference>
<gene>
    <name evidence="2" type="ORF">MSAN_01398200</name>
</gene>
<evidence type="ECO:0000313" key="2">
    <source>
        <dbReference type="EMBL" id="KAF7354838.1"/>
    </source>
</evidence>
<feature type="region of interest" description="Disordered" evidence="1">
    <location>
        <begin position="166"/>
        <end position="186"/>
    </location>
</feature>
<organism evidence="2 3">
    <name type="scientific">Mycena sanguinolenta</name>
    <dbReference type="NCBI Taxonomy" id="230812"/>
    <lineage>
        <taxon>Eukaryota</taxon>
        <taxon>Fungi</taxon>
        <taxon>Dikarya</taxon>
        <taxon>Basidiomycota</taxon>
        <taxon>Agaricomycotina</taxon>
        <taxon>Agaricomycetes</taxon>
        <taxon>Agaricomycetidae</taxon>
        <taxon>Agaricales</taxon>
        <taxon>Marasmiineae</taxon>
        <taxon>Mycenaceae</taxon>
        <taxon>Mycena</taxon>
    </lineage>
</organism>
<feature type="compositionally biased region" description="Basic and acidic residues" evidence="1">
    <location>
        <begin position="176"/>
        <end position="186"/>
    </location>
</feature>
<accession>A0A8H7D136</accession>
<proteinExistence type="predicted"/>
<keyword evidence="3" id="KW-1185">Reference proteome</keyword>
<dbReference type="AlphaFoldDB" id="A0A8H7D136"/>
<evidence type="ECO:0000313" key="3">
    <source>
        <dbReference type="Proteomes" id="UP000623467"/>
    </source>
</evidence>